<evidence type="ECO:0000313" key="2">
    <source>
        <dbReference type="EMBL" id="ONK67591.1"/>
    </source>
</evidence>
<feature type="region of interest" description="Disordered" evidence="1">
    <location>
        <begin position="128"/>
        <end position="172"/>
    </location>
</feature>
<keyword evidence="3" id="KW-1185">Reference proteome</keyword>
<sequence>MAQSFTGLAAAARPAGGRGPRSNKSAAAGWPRQPPASSSSPPLPIAANHLAGQRLLPLLLRLLARRLSSGVAARWDAPLGRRSSRRHLLPAASVVRGRRRGEGRGGGGAAEEEDRWWRNSLTCAGNRTRGLVGGRGDEGRRSRGGLRGSLTEGGASSGRAWARDRALGPAVS</sequence>
<evidence type="ECO:0000313" key="3">
    <source>
        <dbReference type="Proteomes" id="UP000243459"/>
    </source>
</evidence>
<feature type="region of interest" description="Disordered" evidence="1">
    <location>
        <begin position="1"/>
        <end position="45"/>
    </location>
</feature>
<organism evidence="2 3">
    <name type="scientific">Asparagus officinalis</name>
    <name type="common">Garden asparagus</name>
    <dbReference type="NCBI Taxonomy" id="4686"/>
    <lineage>
        <taxon>Eukaryota</taxon>
        <taxon>Viridiplantae</taxon>
        <taxon>Streptophyta</taxon>
        <taxon>Embryophyta</taxon>
        <taxon>Tracheophyta</taxon>
        <taxon>Spermatophyta</taxon>
        <taxon>Magnoliopsida</taxon>
        <taxon>Liliopsida</taxon>
        <taxon>Asparagales</taxon>
        <taxon>Asparagaceae</taxon>
        <taxon>Asparagoideae</taxon>
        <taxon>Asparagus</taxon>
    </lineage>
</organism>
<protein>
    <submittedName>
        <fullName evidence="2">Uncharacterized protein</fullName>
    </submittedName>
</protein>
<gene>
    <name evidence="2" type="ORF">A4U43_C05F1680</name>
</gene>
<dbReference type="EMBL" id="CM007385">
    <property type="protein sequence ID" value="ONK67591.1"/>
    <property type="molecule type" value="Genomic_DNA"/>
</dbReference>
<proteinExistence type="predicted"/>
<dbReference type="Proteomes" id="UP000243459">
    <property type="component" value="Chromosome 5"/>
</dbReference>
<accession>A0A5P1ESS1</accession>
<dbReference type="AlphaFoldDB" id="A0A5P1ESS1"/>
<dbReference type="Gramene" id="ONK67591">
    <property type="protein sequence ID" value="ONK67591"/>
    <property type="gene ID" value="A4U43_C05F1680"/>
</dbReference>
<name>A0A5P1ESS1_ASPOF</name>
<reference evidence="3" key="1">
    <citation type="journal article" date="2017" name="Nat. Commun.">
        <title>The asparagus genome sheds light on the origin and evolution of a young Y chromosome.</title>
        <authorList>
            <person name="Harkess A."/>
            <person name="Zhou J."/>
            <person name="Xu C."/>
            <person name="Bowers J.E."/>
            <person name="Van der Hulst R."/>
            <person name="Ayyampalayam S."/>
            <person name="Mercati F."/>
            <person name="Riccardi P."/>
            <person name="McKain M.R."/>
            <person name="Kakrana A."/>
            <person name="Tang H."/>
            <person name="Ray J."/>
            <person name="Groenendijk J."/>
            <person name="Arikit S."/>
            <person name="Mathioni S.M."/>
            <person name="Nakano M."/>
            <person name="Shan H."/>
            <person name="Telgmann-Rauber A."/>
            <person name="Kanno A."/>
            <person name="Yue Z."/>
            <person name="Chen H."/>
            <person name="Li W."/>
            <person name="Chen Y."/>
            <person name="Xu X."/>
            <person name="Zhang Y."/>
            <person name="Luo S."/>
            <person name="Chen H."/>
            <person name="Gao J."/>
            <person name="Mao Z."/>
            <person name="Pires J.C."/>
            <person name="Luo M."/>
            <person name="Kudrna D."/>
            <person name="Wing R.A."/>
            <person name="Meyers B.C."/>
            <person name="Yi K."/>
            <person name="Kong H."/>
            <person name="Lavrijsen P."/>
            <person name="Sunseri F."/>
            <person name="Falavigna A."/>
            <person name="Ye Y."/>
            <person name="Leebens-Mack J.H."/>
            <person name="Chen G."/>
        </authorList>
    </citation>
    <scope>NUCLEOTIDE SEQUENCE [LARGE SCALE GENOMIC DNA]</scope>
    <source>
        <strain evidence="3">cv. DH0086</strain>
    </source>
</reference>
<evidence type="ECO:0000256" key="1">
    <source>
        <dbReference type="SAM" id="MobiDB-lite"/>
    </source>
</evidence>